<keyword evidence="2 4" id="KW-1133">Transmembrane helix</keyword>
<dbReference type="PROSITE" id="PS50929">
    <property type="entry name" value="ABC_TM1F"/>
    <property type="match status" value="1"/>
</dbReference>
<dbReference type="GO" id="GO:0140359">
    <property type="term" value="F:ABC-type transporter activity"/>
    <property type="evidence" value="ECO:0007669"/>
    <property type="project" value="InterPro"/>
</dbReference>
<keyword evidence="7" id="KW-1185">Reference proteome</keyword>
<comment type="caution">
    <text evidence="6">The sequence shown here is derived from an EMBL/GenBank/DDBJ whole genome shotgun (WGS) entry which is preliminary data.</text>
</comment>
<dbReference type="OrthoDB" id="6500128at2759"/>
<keyword evidence="1 4" id="KW-0812">Transmembrane</keyword>
<dbReference type="InterPro" id="IPR036640">
    <property type="entry name" value="ABC1_TM_sf"/>
</dbReference>
<name>A0A7J7JAC0_BUGNE</name>
<organism evidence="6 7">
    <name type="scientific">Bugula neritina</name>
    <name type="common">Brown bryozoan</name>
    <name type="synonym">Sertularia neritina</name>
    <dbReference type="NCBI Taxonomy" id="10212"/>
    <lineage>
        <taxon>Eukaryota</taxon>
        <taxon>Metazoa</taxon>
        <taxon>Spiralia</taxon>
        <taxon>Lophotrochozoa</taxon>
        <taxon>Bryozoa</taxon>
        <taxon>Gymnolaemata</taxon>
        <taxon>Cheilostomatida</taxon>
        <taxon>Flustrina</taxon>
        <taxon>Buguloidea</taxon>
        <taxon>Bugulidae</taxon>
        <taxon>Bugula</taxon>
    </lineage>
</organism>
<dbReference type="GO" id="GO:0005524">
    <property type="term" value="F:ATP binding"/>
    <property type="evidence" value="ECO:0007669"/>
    <property type="project" value="InterPro"/>
</dbReference>
<protein>
    <submittedName>
        <fullName evidence="6">ABCB10</fullName>
    </submittedName>
</protein>
<feature type="transmembrane region" description="Helical" evidence="4">
    <location>
        <begin position="16"/>
        <end position="34"/>
    </location>
</feature>
<dbReference type="GO" id="GO:0016020">
    <property type="term" value="C:membrane"/>
    <property type="evidence" value="ECO:0007669"/>
    <property type="project" value="InterPro"/>
</dbReference>
<feature type="transmembrane region" description="Helical" evidence="4">
    <location>
        <begin position="84"/>
        <end position="102"/>
    </location>
</feature>
<dbReference type="Gene3D" id="1.20.1560.10">
    <property type="entry name" value="ABC transporter type 1, transmembrane domain"/>
    <property type="match status" value="1"/>
</dbReference>
<reference evidence="6" key="1">
    <citation type="submission" date="2020-06" db="EMBL/GenBank/DDBJ databases">
        <title>Draft genome of Bugula neritina, a colonial animal packing powerful symbionts and potential medicines.</title>
        <authorList>
            <person name="Rayko M."/>
        </authorList>
    </citation>
    <scope>NUCLEOTIDE SEQUENCE [LARGE SCALE GENOMIC DNA]</scope>
    <source>
        <strain evidence="6">Kwan_BN1</strain>
    </source>
</reference>
<accession>A0A7J7JAC0</accession>
<dbReference type="InterPro" id="IPR011527">
    <property type="entry name" value="ABC1_TM_dom"/>
</dbReference>
<gene>
    <name evidence="6" type="ORF">EB796_018690</name>
</gene>
<dbReference type="EMBL" id="VXIV02002776">
    <property type="protein sequence ID" value="KAF6022995.1"/>
    <property type="molecule type" value="Genomic_DNA"/>
</dbReference>
<keyword evidence="3 4" id="KW-0472">Membrane</keyword>
<sequence length="103" mass="10840">MTHCDIINYDISHAGLIGNGLVIAVLGGGGMLVSSGSITVGQLSSFMLYVVFTGTSVNGLSTFYAELMKGSASLIGAIQTCPPIRCWFIYSVCLVTAYCLFVM</sequence>
<evidence type="ECO:0000259" key="5">
    <source>
        <dbReference type="PROSITE" id="PS50929"/>
    </source>
</evidence>
<evidence type="ECO:0000313" key="6">
    <source>
        <dbReference type="EMBL" id="KAF6022995.1"/>
    </source>
</evidence>
<dbReference type="Proteomes" id="UP000593567">
    <property type="component" value="Unassembled WGS sequence"/>
</dbReference>
<feature type="domain" description="ABC transmembrane type-1" evidence="5">
    <location>
        <begin position="15"/>
        <end position="69"/>
    </location>
</feature>
<proteinExistence type="predicted"/>
<evidence type="ECO:0000256" key="1">
    <source>
        <dbReference type="ARBA" id="ARBA00022692"/>
    </source>
</evidence>
<evidence type="ECO:0000256" key="4">
    <source>
        <dbReference type="SAM" id="Phobius"/>
    </source>
</evidence>
<dbReference type="AlphaFoldDB" id="A0A7J7JAC0"/>
<evidence type="ECO:0000313" key="7">
    <source>
        <dbReference type="Proteomes" id="UP000593567"/>
    </source>
</evidence>
<evidence type="ECO:0000256" key="2">
    <source>
        <dbReference type="ARBA" id="ARBA00022989"/>
    </source>
</evidence>
<dbReference type="SUPFAM" id="SSF90123">
    <property type="entry name" value="ABC transporter transmembrane region"/>
    <property type="match status" value="1"/>
</dbReference>
<evidence type="ECO:0000256" key="3">
    <source>
        <dbReference type="ARBA" id="ARBA00023136"/>
    </source>
</evidence>
<feature type="transmembrane region" description="Helical" evidence="4">
    <location>
        <begin position="46"/>
        <end position="64"/>
    </location>
</feature>